<organism evidence="1 2">
    <name type="scientific">Mailhella massiliensis</name>
    <dbReference type="NCBI Taxonomy" id="1903261"/>
    <lineage>
        <taxon>Bacteria</taxon>
        <taxon>Pseudomonadati</taxon>
        <taxon>Thermodesulfobacteriota</taxon>
        <taxon>Desulfovibrionia</taxon>
        <taxon>Desulfovibrionales</taxon>
        <taxon>Desulfovibrionaceae</taxon>
        <taxon>Mailhella</taxon>
    </lineage>
</organism>
<dbReference type="RefSeq" id="WP_304123304.1">
    <property type="nucleotide sequence ID" value="NZ_DYZA01000208.1"/>
</dbReference>
<sequence length="490" mass="52829">MAMTKTRLDFGPWEPDAALLNGAQAPEARNVIPAARGYRPLPSAAALNLDPMPSQVKAAYARHDMYGTNIAFAAAAGGIYALEGGSWVQKYAGATASDVRAFAEYGDAVYALFGSKLLKSALSGVAGEFHAVEGAPAGEALGVIRDFLMLGRLSEQKNAVRWSGLDRPDEWPEPGGNEAQYVQSDMQVFPVGGQVQAVVGGVGGVDGLIFLERAIQRATYVGMPYIFQFDTVDREHGCAAPYSPVVCAGTCVFLSEDGWRMTDGVSVKAVGVERVDSWFFNEASLERLGEVRGVHDNRNRVALWSFATPDAPPGVHDRLLVYNYMLDRWSYGTAECEALFQDRTRGGMSLEELDGFGSLDALPFASLDLALFKDGDLGVISCFDASHRLGNFTGPPREAVIDTAEHGGDRMMVHGLRPLVDAAAAGALPVYRNREMDARRFGAYTKQQRDGVCYQHLSTVYLSARVKIPAGENWNHAVGVEALVEAEGGM</sequence>
<name>A0A921AY30_9BACT</name>
<proteinExistence type="predicted"/>
<evidence type="ECO:0000313" key="2">
    <source>
        <dbReference type="Proteomes" id="UP000698963"/>
    </source>
</evidence>
<gene>
    <name evidence="1" type="ORF">K8W16_10255</name>
</gene>
<evidence type="ECO:0000313" key="1">
    <source>
        <dbReference type="EMBL" id="HJD98011.1"/>
    </source>
</evidence>
<protein>
    <submittedName>
        <fullName evidence="1">Uncharacterized protein</fullName>
    </submittedName>
</protein>
<reference evidence="1" key="1">
    <citation type="journal article" date="2021" name="PeerJ">
        <title>Extensive microbial diversity within the chicken gut microbiome revealed by metagenomics and culture.</title>
        <authorList>
            <person name="Gilroy R."/>
            <person name="Ravi A."/>
            <person name="Getino M."/>
            <person name="Pursley I."/>
            <person name="Horton D.L."/>
            <person name="Alikhan N.F."/>
            <person name="Baker D."/>
            <person name="Gharbi K."/>
            <person name="Hall N."/>
            <person name="Watson M."/>
            <person name="Adriaenssens E.M."/>
            <person name="Foster-Nyarko E."/>
            <person name="Jarju S."/>
            <person name="Secka A."/>
            <person name="Antonio M."/>
            <person name="Oren A."/>
            <person name="Chaudhuri R.R."/>
            <person name="La Ragione R."/>
            <person name="Hildebrand F."/>
            <person name="Pallen M.J."/>
        </authorList>
    </citation>
    <scope>NUCLEOTIDE SEQUENCE</scope>
    <source>
        <strain evidence="1">ChiGjej2B2-19336</strain>
    </source>
</reference>
<dbReference type="AlphaFoldDB" id="A0A921AY30"/>
<accession>A0A921AY30</accession>
<dbReference type="Proteomes" id="UP000698963">
    <property type="component" value="Unassembled WGS sequence"/>
</dbReference>
<comment type="caution">
    <text evidence="1">The sequence shown here is derived from an EMBL/GenBank/DDBJ whole genome shotgun (WGS) entry which is preliminary data.</text>
</comment>
<dbReference type="EMBL" id="DYZA01000208">
    <property type="protein sequence ID" value="HJD98011.1"/>
    <property type="molecule type" value="Genomic_DNA"/>
</dbReference>
<reference evidence="1" key="2">
    <citation type="submission" date="2021-09" db="EMBL/GenBank/DDBJ databases">
        <authorList>
            <person name="Gilroy R."/>
        </authorList>
    </citation>
    <scope>NUCLEOTIDE SEQUENCE</scope>
    <source>
        <strain evidence="1">ChiGjej2B2-19336</strain>
    </source>
</reference>